<dbReference type="CDD" id="cd12797">
    <property type="entry name" value="M23_peptidase"/>
    <property type="match status" value="1"/>
</dbReference>
<dbReference type="InterPro" id="IPR016047">
    <property type="entry name" value="M23ase_b-sheet_dom"/>
</dbReference>
<evidence type="ECO:0000313" key="4">
    <source>
        <dbReference type="Proteomes" id="UP001165679"/>
    </source>
</evidence>
<feature type="chain" id="PRO_5041415790" evidence="1">
    <location>
        <begin position="23"/>
        <end position="189"/>
    </location>
</feature>
<reference evidence="3" key="2">
    <citation type="submission" date="2022-10" db="EMBL/GenBank/DDBJ databases">
        <authorList>
            <person name="Trinh H.N."/>
        </authorList>
    </citation>
    <scope>NUCLEOTIDE SEQUENCE</scope>
    <source>
        <strain evidence="3">RN2-1</strain>
    </source>
</reference>
<dbReference type="RefSeq" id="WP_264713241.1">
    <property type="nucleotide sequence ID" value="NZ_JAPDNT010000004.1"/>
</dbReference>
<feature type="signal peptide" evidence="1">
    <location>
        <begin position="1"/>
        <end position="22"/>
    </location>
</feature>
<dbReference type="EMBL" id="JAPDNT010000004">
    <property type="protein sequence ID" value="MCW3474600.1"/>
    <property type="molecule type" value="Genomic_DNA"/>
</dbReference>
<keyword evidence="1" id="KW-0732">Signal</keyword>
<comment type="caution">
    <text evidence="3">The sequence shown here is derived from an EMBL/GenBank/DDBJ whole genome shotgun (WGS) entry which is preliminary data.</text>
</comment>
<dbReference type="SUPFAM" id="SSF51261">
    <property type="entry name" value="Duplicated hybrid motif"/>
    <property type="match status" value="1"/>
</dbReference>
<evidence type="ECO:0000313" key="3">
    <source>
        <dbReference type="EMBL" id="MCW3474600.1"/>
    </source>
</evidence>
<feature type="domain" description="M23ase beta-sheet core" evidence="2">
    <location>
        <begin position="46"/>
        <end position="142"/>
    </location>
</feature>
<dbReference type="Proteomes" id="UP001165679">
    <property type="component" value="Unassembled WGS sequence"/>
</dbReference>
<gene>
    <name evidence="3" type="ORF">OL599_08375</name>
</gene>
<dbReference type="PANTHER" id="PTHR21666">
    <property type="entry name" value="PEPTIDASE-RELATED"/>
    <property type="match status" value="1"/>
</dbReference>
<evidence type="ECO:0000259" key="2">
    <source>
        <dbReference type="Pfam" id="PF01551"/>
    </source>
</evidence>
<keyword evidence="4" id="KW-1185">Reference proteome</keyword>
<evidence type="ECO:0000256" key="1">
    <source>
        <dbReference type="SAM" id="SignalP"/>
    </source>
</evidence>
<accession>A0AA41YL29</accession>
<protein>
    <submittedName>
        <fullName evidence="3">M23 family metallopeptidase</fullName>
    </submittedName>
</protein>
<dbReference type="Gene3D" id="2.70.70.10">
    <property type="entry name" value="Glucose Permease (Domain IIA)"/>
    <property type="match status" value="1"/>
</dbReference>
<name>A0AA41YL29_9PROT</name>
<dbReference type="GO" id="GO:0004222">
    <property type="term" value="F:metalloendopeptidase activity"/>
    <property type="evidence" value="ECO:0007669"/>
    <property type="project" value="TreeGrafter"/>
</dbReference>
<dbReference type="PANTHER" id="PTHR21666:SF270">
    <property type="entry name" value="MUREIN HYDROLASE ACTIVATOR ENVC"/>
    <property type="match status" value="1"/>
</dbReference>
<sequence length="189" mass="19537">MRKTPLAFVLATFVGIGGPAAAQVSCGDMLMPVVQLKQVSRGLSRYHSGLDLMAPYGSPVRAAAAGTVVFAGRYFGYGNMIDLRHADGTVTRYAHLSAFTPGIRPGAQVAMGAQIGAIGTSGHAHGAHLHFEVRMDGRAIDPKPFIALAVCTRGGPARELIEEARAPATVPASAAPAPVIEARPGGLLE</sequence>
<dbReference type="InterPro" id="IPR050570">
    <property type="entry name" value="Cell_wall_metabolism_enzyme"/>
</dbReference>
<dbReference type="Pfam" id="PF01551">
    <property type="entry name" value="Peptidase_M23"/>
    <property type="match status" value="1"/>
</dbReference>
<reference evidence="3" key="1">
    <citation type="submission" date="2022-09" db="EMBL/GenBank/DDBJ databases">
        <title>Rhodovastum sp. nov. RN2-1 isolated from soil in Seongnam, South Korea.</title>
        <authorList>
            <person name="Le N.T."/>
        </authorList>
    </citation>
    <scope>NUCLEOTIDE SEQUENCE</scope>
    <source>
        <strain evidence="3">RN2-1</strain>
    </source>
</reference>
<proteinExistence type="predicted"/>
<dbReference type="AlphaFoldDB" id="A0AA41YL29"/>
<organism evidence="3 4">
    <name type="scientific">Limobrevibacterium gyesilva</name>
    <dbReference type="NCBI Taxonomy" id="2991712"/>
    <lineage>
        <taxon>Bacteria</taxon>
        <taxon>Pseudomonadati</taxon>
        <taxon>Pseudomonadota</taxon>
        <taxon>Alphaproteobacteria</taxon>
        <taxon>Acetobacterales</taxon>
        <taxon>Acetobacteraceae</taxon>
        <taxon>Limobrevibacterium</taxon>
    </lineage>
</organism>
<dbReference type="InterPro" id="IPR011055">
    <property type="entry name" value="Dup_hybrid_motif"/>
</dbReference>